<sequence>MEANQTKKIFKAGDIIMRQGDHGDVAYIIETGRVEILIEKTNGTIHRVGTRGAGTIIGEMAIVDNEPRIATIKAIEDCHLLEITKEDFSRRLKTADPVLQITTQVILTRYRDMLTRATILKEVGTYPTPEELERGYLEQSNTIETVKMANEFRAAIGTEQLSLHYQPIMNLMTGHVDGFEALMRWNHPERGNISPAVFIPIAEDTGLIVDASRWALREACRALKRIESKIGLNGDLFMSVNFSSTDFAEENFLDHLYTIMSETDVEPRCVHLEITERLLMNQPQNAKDTLNLCRKAGLGIAIDDFGTGYSSLSYLHYYPIDTLKIDQSFVRNMLQDKTSMELVKSIIALGKNMNMKIIAEGVEQAEEAQFLLEMGCERAQGYHFSRPLSEKDVTDKLLEWAKLRKVG</sequence>
<feature type="domain" description="EAL" evidence="2">
    <location>
        <begin position="145"/>
        <end position="401"/>
    </location>
</feature>
<dbReference type="Gene3D" id="3.20.20.450">
    <property type="entry name" value="EAL domain"/>
    <property type="match status" value="1"/>
</dbReference>
<dbReference type="Pfam" id="PF00563">
    <property type="entry name" value="EAL"/>
    <property type="match status" value="1"/>
</dbReference>
<dbReference type="Gene3D" id="2.60.120.10">
    <property type="entry name" value="Jelly Rolls"/>
    <property type="match status" value="1"/>
</dbReference>
<dbReference type="AlphaFoldDB" id="A0A2W5N5D9"/>
<dbReference type="InterPro" id="IPR018490">
    <property type="entry name" value="cNMP-bd_dom_sf"/>
</dbReference>
<feature type="domain" description="Cyclic nucleotide-binding" evidence="1">
    <location>
        <begin position="1"/>
        <end position="109"/>
    </location>
</feature>
<comment type="caution">
    <text evidence="3">The sequence shown here is derived from an EMBL/GenBank/DDBJ whole genome shotgun (WGS) entry which is preliminary data.</text>
</comment>
<dbReference type="CDD" id="cd00038">
    <property type="entry name" value="CAP_ED"/>
    <property type="match status" value="1"/>
</dbReference>
<dbReference type="InterPro" id="IPR001633">
    <property type="entry name" value="EAL_dom"/>
</dbReference>
<reference evidence="3 4" key="1">
    <citation type="submission" date="2017-08" db="EMBL/GenBank/DDBJ databases">
        <title>Infants hospitalized years apart are colonized by the same room-sourced microbial strains.</title>
        <authorList>
            <person name="Brooks B."/>
            <person name="Olm M.R."/>
            <person name="Firek B.A."/>
            <person name="Baker R."/>
            <person name="Thomas B.C."/>
            <person name="Morowitz M.J."/>
            <person name="Banfield J.F."/>
        </authorList>
    </citation>
    <scope>NUCLEOTIDE SEQUENCE [LARGE SCALE GENOMIC DNA]</scope>
    <source>
        <strain evidence="3">S2_005_002_R2_29</strain>
    </source>
</reference>
<organism evidence="3 4">
    <name type="scientific">Micavibrio aeruginosavorus</name>
    <dbReference type="NCBI Taxonomy" id="349221"/>
    <lineage>
        <taxon>Bacteria</taxon>
        <taxon>Pseudomonadati</taxon>
        <taxon>Bdellovibrionota</taxon>
        <taxon>Bdellovibrionia</taxon>
        <taxon>Bdellovibrionales</taxon>
        <taxon>Pseudobdellovibrionaceae</taxon>
        <taxon>Micavibrio</taxon>
    </lineage>
</organism>
<dbReference type="InterPro" id="IPR000595">
    <property type="entry name" value="cNMP-bd_dom"/>
</dbReference>
<evidence type="ECO:0000313" key="3">
    <source>
        <dbReference type="EMBL" id="PZQ48682.1"/>
    </source>
</evidence>
<dbReference type="SUPFAM" id="SSF141868">
    <property type="entry name" value="EAL domain-like"/>
    <property type="match status" value="1"/>
</dbReference>
<dbReference type="PANTHER" id="PTHR33121:SF70">
    <property type="entry name" value="SIGNALING PROTEIN YKOW"/>
    <property type="match status" value="1"/>
</dbReference>
<dbReference type="PANTHER" id="PTHR33121">
    <property type="entry name" value="CYCLIC DI-GMP PHOSPHODIESTERASE PDEF"/>
    <property type="match status" value="1"/>
</dbReference>
<dbReference type="CDD" id="cd01948">
    <property type="entry name" value="EAL"/>
    <property type="match status" value="1"/>
</dbReference>
<dbReference type="SUPFAM" id="SSF51206">
    <property type="entry name" value="cAMP-binding domain-like"/>
    <property type="match status" value="1"/>
</dbReference>
<dbReference type="SMART" id="SM00052">
    <property type="entry name" value="EAL"/>
    <property type="match status" value="1"/>
</dbReference>
<dbReference type="InterPro" id="IPR014710">
    <property type="entry name" value="RmlC-like_jellyroll"/>
</dbReference>
<proteinExistence type="predicted"/>
<dbReference type="GO" id="GO:0071111">
    <property type="term" value="F:cyclic-guanylate-specific phosphodiesterase activity"/>
    <property type="evidence" value="ECO:0007669"/>
    <property type="project" value="InterPro"/>
</dbReference>
<evidence type="ECO:0000259" key="1">
    <source>
        <dbReference type="PROSITE" id="PS50042"/>
    </source>
</evidence>
<evidence type="ECO:0000259" key="2">
    <source>
        <dbReference type="PROSITE" id="PS50883"/>
    </source>
</evidence>
<dbReference type="PROSITE" id="PS50042">
    <property type="entry name" value="CNMP_BINDING_3"/>
    <property type="match status" value="1"/>
</dbReference>
<dbReference type="InterPro" id="IPR035919">
    <property type="entry name" value="EAL_sf"/>
</dbReference>
<evidence type="ECO:0000313" key="4">
    <source>
        <dbReference type="Proteomes" id="UP000249417"/>
    </source>
</evidence>
<dbReference type="InterPro" id="IPR050706">
    <property type="entry name" value="Cyclic-di-GMP_PDE-like"/>
</dbReference>
<dbReference type="SMART" id="SM00100">
    <property type="entry name" value="cNMP"/>
    <property type="match status" value="1"/>
</dbReference>
<name>A0A2W5N5D9_9BACT</name>
<dbReference type="Proteomes" id="UP000249417">
    <property type="component" value="Unassembled WGS sequence"/>
</dbReference>
<dbReference type="PRINTS" id="PR00103">
    <property type="entry name" value="CAMPKINASE"/>
</dbReference>
<accession>A0A2W5N5D9</accession>
<dbReference type="EMBL" id="QFQB01000003">
    <property type="protein sequence ID" value="PZQ48682.1"/>
    <property type="molecule type" value="Genomic_DNA"/>
</dbReference>
<dbReference type="Pfam" id="PF00027">
    <property type="entry name" value="cNMP_binding"/>
    <property type="match status" value="1"/>
</dbReference>
<dbReference type="PROSITE" id="PS50883">
    <property type="entry name" value="EAL"/>
    <property type="match status" value="1"/>
</dbReference>
<gene>
    <name evidence="3" type="ORF">DI551_00950</name>
</gene>
<protein>
    <submittedName>
        <fullName evidence="3">Cyclic nucleotide-binding protein</fullName>
    </submittedName>
</protein>